<keyword evidence="2" id="KW-1185">Reference proteome</keyword>
<evidence type="ECO:0008006" key="3">
    <source>
        <dbReference type="Google" id="ProtNLM"/>
    </source>
</evidence>
<dbReference type="EMBL" id="MWQO01000047">
    <property type="protein sequence ID" value="THD08534.1"/>
    <property type="molecule type" value="Genomic_DNA"/>
</dbReference>
<dbReference type="Proteomes" id="UP000307749">
    <property type="component" value="Unassembled WGS sequence"/>
</dbReference>
<dbReference type="AlphaFoldDB" id="A0A4S3KKH0"/>
<dbReference type="STRING" id="993689.GCA_002077135_00022"/>
<evidence type="ECO:0000313" key="2">
    <source>
        <dbReference type="Proteomes" id="UP000307749"/>
    </source>
</evidence>
<accession>A0A4S3KKH0</accession>
<gene>
    <name evidence="1" type="ORF">B1806_12985</name>
</gene>
<name>A0A4S3KKH0_9GAMM</name>
<reference evidence="1 2" key="1">
    <citation type="submission" date="2017-02" db="EMBL/GenBank/DDBJ databases">
        <title>Whole genome sequencing of Metallibacterium scheffleri DSM 24874 (T).</title>
        <authorList>
            <person name="Kumar S."/>
            <person name="Patil P."/>
            <person name="Patil P.B."/>
        </authorList>
    </citation>
    <scope>NUCLEOTIDE SEQUENCE [LARGE SCALE GENOMIC DNA]</scope>
    <source>
        <strain evidence="1 2">DSM 24874</strain>
    </source>
</reference>
<sequence length="74" mass="7823">MPTASELRVKVADTLMVSGCKFLGTVTGQGFFVQNAENAARGKAADMGANRIVWLTIQDGETPNASGNAYLCQE</sequence>
<organism evidence="1 2">
    <name type="scientific">Metallibacterium scheffleri</name>
    <dbReference type="NCBI Taxonomy" id="993689"/>
    <lineage>
        <taxon>Bacteria</taxon>
        <taxon>Pseudomonadati</taxon>
        <taxon>Pseudomonadota</taxon>
        <taxon>Gammaproteobacteria</taxon>
        <taxon>Lysobacterales</taxon>
        <taxon>Rhodanobacteraceae</taxon>
        <taxon>Metallibacterium</taxon>
    </lineage>
</organism>
<comment type="caution">
    <text evidence="1">The sequence shown here is derived from an EMBL/GenBank/DDBJ whole genome shotgun (WGS) entry which is preliminary data.</text>
</comment>
<protein>
    <recommendedName>
        <fullName evidence="3">DUF4156 domain-containing protein</fullName>
    </recommendedName>
</protein>
<proteinExistence type="predicted"/>
<evidence type="ECO:0000313" key="1">
    <source>
        <dbReference type="EMBL" id="THD08534.1"/>
    </source>
</evidence>